<proteinExistence type="predicted"/>
<evidence type="ECO:0000259" key="1">
    <source>
        <dbReference type="Pfam" id="PF07791"/>
    </source>
</evidence>
<evidence type="ECO:0000313" key="3">
    <source>
        <dbReference type="Proteomes" id="UP001404104"/>
    </source>
</evidence>
<name>A0ABU9XUJ2_9SPHN</name>
<protein>
    <submittedName>
        <fullName evidence="2">DUF1629 domain-containing protein</fullName>
    </submittedName>
</protein>
<accession>A0ABU9XUJ2</accession>
<evidence type="ECO:0000313" key="2">
    <source>
        <dbReference type="EMBL" id="MEN2787208.1"/>
    </source>
</evidence>
<dbReference type="RefSeq" id="WP_345865318.1">
    <property type="nucleotide sequence ID" value="NZ_JBDIMF010000005.1"/>
</dbReference>
<keyword evidence="3" id="KW-1185">Reference proteome</keyword>
<dbReference type="EMBL" id="JBDIMF010000005">
    <property type="protein sequence ID" value="MEN2787208.1"/>
    <property type="molecule type" value="Genomic_DNA"/>
</dbReference>
<gene>
    <name evidence="2" type="ORF">ABC969_12355</name>
</gene>
<reference evidence="2 3" key="1">
    <citation type="submission" date="2024-05" db="EMBL/GenBank/DDBJ databases">
        <authorList>
            <person name="Liu Q."/>
            <person name="Xin Y.-H."/>
        </authorList>
    </citation>
    <scope>NUCLEOTIDE SEQUENCE [LARGE SCALE GENOMIC DNA]</scope>
    <source>
        <strain evidence="2 3">CGMCC 1.15349</strain>
    </source>
</reference>
<comment type="caution">
    <text evidence="2">The sequence shown here is derived from an EMBL/GenBank/DDBJ whole genome shotgun (WGS) entry which is preliminary data.</text>
</comment>
<feature type="domain" description="Immunity MXAN-0049 protein" evidence="1">
    <location>
        <begin position="15"/>
        <end position="214"/>
    </location>
</feature>
<dbReference type="Pfam" id="PF07791">
    <property type="entry name" value="Imm11"/>
    <property type="match status" value="1"/>
</dbReference>
<dbReference type="Proteomes" id="UP001404104">
    <property type="component" value="Unassembled WGS sequence"/>
</dbReference>
<organism evidence="2 3">
    <name type="scientific">Sphingomonas qilianensis</name>
    <dbReference type="NCBI Taxonomy" id="1736690"/>
    <lineage>
        <taxon>Bacteria</taxon>
        <taxon>Pseudomonadati</taxon>
        <taxon>Pseudomonadota</taxon>
        <taxon>Alphaproteobacteria</taxon>
        <taxon>Sphingomonadales</taxon>
        <taxon>Sphingomonadaceae</taxon>
        <taxon>Sphingomonas</taxon>
    </lineage>
</organism>
<dbReference type="InterPro" id="IPR012433">
    <property type="entry name" value="Imm11"/>
</dbReference>
<sequence>MTDLETPFDPKRPRFYLLDMDLRAEPDFDFTNEDVALIEQRTAGTHVVQVRDTGYEYHIGVPTLAAKPEIVVGSRTRGKRPLDLYRGNGMFLSDRFKRLLDAIDPDAFEVAECLAFAPSGKPIDPYWWFDVVRVLDAVDEERSELSRLVDNPFSSKSAINEILYFKLQDIRMRPEVVGSAHLFRLAPARSDIIVDQVVADAIRAEALFGVRLTPLQPPSPDERKNHFYFGNYPYWTDKGYT</sequence>